<evidence type="ECO:0000259" key="1">
    <source>
        <dbReference type="PROSITE" id="PS51186"/>
    </source>
</evidence>
<accession>A0ABS4CGR8</accession>
<name>A0ABS4CGR8_9ENTE</name>
<evidence type="ECO:0000313" key="2">
    <source>
        <dbReference type="EMBL" id="MBP1045737.1"/>
    </source>
</evidence>
<reference evidence="2 3" key="1">
    <citation type="submission" date="2020-12" db="EMBL/GenBank/DDBJ databases">
        <title>Vagococcus allomyrinae sp. nov. and Enterococcus lavae sp. nov., isolated from the larvae of Allomyrina dichotoma.</title>
        <authorList>
            <person name="Lee S.D."/>
        </authorList>
    </citation>
    <scope>NUCLEOTIDE SEQUENCE [LARGE SCALE GENOMIC DNA]</scope>
    <source>
        <strain evidence="2 3">BWM-S5</strain>
    </source>
</reference>
<dbReference type="RefSeq" id="WP_209556524.1">
    <property type="nucleotide sequence ID" value="NZ_JAEDXU010000002.1"/>
</dbReference>
<comment type="caution">
    <text evidence="2">The sequence shown here is derived from an EMBL/GenBank/DDBJ whole genome shotgun (WGS) entry which is preliminary data.</text>
</comment>
<gene>
    <name evidence="2" type="ORF">I6N96_05555</name>
</gene>
<dbReference type="Gene3D" id="3.40.630.30">
    <property type="match status" value="1"/>
</dbReference>
<dbReference type="PANTHER" id="PTHR43792">
    <property type="entry name" value="GNAT FAMILY, PUTATIVE (AFU_ORTHOLOGUE AFUA_3G00765)-RELATED-RELATED"/>
    <property type="match status" value="1"/>
</dbReference>
<dbReference type="EMBL" id="JAEDXU010000002">
    <property type="protein sequence ID" value="MBP1045737.1"/>
    <property type="molecule type" value="Genomic_DNA"/>
</dbReference>
<dbReference type="InterPro" id="IPR016181">
    <property type="entry name" value="Acyl_CoA_acyltransferase"/>
</dbReference>
<dbReference type="InterPro" id="IPR000182">
    <property type="entry name" value="GNAT_dom"/>
</dbReference>
<dbReference type="SUPFAM" id="SSF55729">
    <property type="entry name" value="Acyl-CoA N-acyltransferases (Nat)"/>
    <property type="match status" value="1"/>
</dbReference>
<dbReference type="PROSITE" id="PS51186">
    <property type="entry name" value="GNAT"/>
    <property type="match status" value="1"/>
</dbReference>
<dbReference type="InterPro" id="IPR051531">
    <property type="entry name" value="N-acetyltransferase"/>
</dbReference>
<organism evidence="2 3">
    <name type="scientific">Enterococcus larvae</name>
    <dbReference type="NCBI Taxonomy" id="2794352"/>
    <lineage>
        <taxon>Bacteria</taxon>
        <taxon>Bacillati</taxon>
        <taxon>Bacillota</taxon>
        <taxon>Bacilli</taxon>
        <taxon>Lactobacillales</taxon>
        <taxon>Enterococcaceae</taxon>
        <taxon>Enterococcus</taxon>
    </lineage>
</organism>
<feature type="domain" description="N-acetyltransferase" evidence="1">
    <location>
        <begin position="7"/>
        <end position="165"/>
    </location>
</feature>
<keyword evidence="3" id="KW-1185">Reference proteome</keyword>
<dbReference type="Pfam" id="PF13302">
    <property type="entry name" value="Acetyltransf_3"/>
    <property type="match status" value="1"/>
</dbReference>
<evidence type="ECO:0000313" key="3">
    <source>
        <dbReference type="Proteomes" id="UP000673375"/>
    </source>
</evidence>
<proteinExistence type="predicted"/>
<dbReference type="PANTHER" id="PTHR43792:SF16">
    <property type="entry name" value="N-ACETYLTRANSFERASE DOMAIN-CONTAINING PROTEIN"/>
    <property type="match status" value="1"/>
</dbReference>
<dbReference type="Proteomes" id="UP000673375">
    <property type="component" value="Unassembled WGS sequence"/>
</dbReference>
<protein>
    <submittedName>
        <fullName evidence="2">GNAT family N-acetyltransferase</fullName>
    </submittedName>
</protein>
<sequence length="192" mass="22877">MIETKRLLLRRFRSSEEDMNALYQILSDKEVNTYLPWFPVENHEQAIAFYNQRILKKYETEDGFYFAVCRKEEDLPIGYVVVSGDESRDFGYGLRKAFWNQGIITEAAAAVIDFLRESDWKYVTATHDRKNSASGEIMKKLGMTYRYSYEEQWQPKDIPVIFRMYQLNFDGSDWTYQAYWDKYPGHSVEELD</sequence>